<keyword evidence="2" id="KW-1185">Reference proteome</keyword>
<protein>
    <submittedName>
        <fullName evidence="1">Uncharacterized protein</fullName>
    </submittedName>
</protein>
<dbReference type="EMBL" id="KV878586">
    <property type="protein sequence ID" value="OJJ58806.1"/>
    <property type="molecule type" value="Genomic_DNA"/>
</dbReference>
<feature type="non-terminal residue" evidence="1">
    <location>
        <position position="1"/>
    </location>
</feature>
<dbReference type="VEuPathDB" id="FungiDB:ASPSYDRAFT_126258"/>
<dbReference type="AlphaFoldDB" id="A0A1L9THA0"/>
<reference evidence="2" key="1">
    <citation type="journal article" date="2017" name="Genome Biol.">
        <title>Comparative genomics reveals high biological diversity and specific adaptations in the industrially and medically important fungal genus Aspergillus.</title>
        <authorList>
            <person name="de Vries R.P."/>
            <person name="Riley R."/>
            <person name="Wiebenga A."/>
            <person name="Aguilar-Osorio G."/>
            <person name="Amillis S."/>
            <person name="Uchima C.A."/>
            <person name="Anderluh G."/>
            <person name="Asadollahi M."/>
            <person name="Askin M."/>
            <person name="Barry K."/>
            <person name="Battaglia E."/>
            <person name="Bayram O."/>
            <person name="Benocci T."/>
            <person name="Braus-Stromeyer S.A."/>
            <person name="Caldana C."/>
            <person name="Canovas D."/>
            <person name="Cerqueira G.C."/>
            <person name="Chen F."/>
            <person name="Chen W."/>
            <person name="Choi C."/>
            <person name="Clum A."/>
            <person name="Dos Santos R.A."/>
            <person name="Damasio A.R."/>
            <person name="Diallinas G."/>
            <person name="Emri T."/>
            <person name="Fekete E."/>
            <person name="Flipphi M."/>
            <person name="Freyberg S."/>
            <person name="Gallo A."/>
            <person name="Gournas C."/>
            <person name="Habgood R."/>
            <person name="Hainaut M."/>
            <person name="Harispe M.L."/>
            <person name="Henrissat B."/>
            <person name="Hilden K.S."/>
            <person name="Hope R."/>
            <person name="Hossain A."/>
            <person name="Karabika E."/>
            <person name="Karaffa L."/>
            <person name="Karanyi Z."/>
            <person name="Krasevec N."/>
            <person name="Kuo A."/>
            <person name="Kusch H."/>
            <person name="LaButti K."/>
            <person name="Lagendijk E.L."/>
            <person name="Lapidus A."/>
            <person name="Levasseur A."/>
            <person name="Lindquist E."/>
            <person name="Lipzen A."/>
            <person name="Logrieco A.F."/>
            <person name="MacCabe A."/>
            <person name="Maekelae M.R."/>
            <person name="Malavazi I."/>
            <person name="Melin P."/>
            <person name="Meyer V."/>
            <person name="Mielnichuk N."/>
            <person name="Miskei M."/>
            <person name="Molnar A.P."/>
            <person name="Mule G."/>
            <person name="Ngan C.Y."/>
            <person name="Orejas M."/>
            <person name="Orosz E."/>
            <person name="Ouedraogo J.P."/>
            <person name="Overkamp K.M."/>
            <person name="Park H.-S."/>
            <person name="Perrone G."/>
            <person name="Piumi F."/>
            <person name="Punt P.J."/>
            <person name="Ram A.F."/>
            <person name="Ramon A."/>
            <person name="Rauscher S."/>
            <person name="Record E."/>
            <person name="Riano-Pachon D.M."/>
            <person name="Robert V."/>
            <person name="Roehrig J."/>
            <person name="Ruller R."/>
            <person name="Salamov A."/>
            <person name="Salih N.S."/>
            <person name="Samson R.A."/>
            <person name="Sandor E."/>
            <person name="Sanguinetti M."/>
            <person name="Schuetze T."/>
            <person name="Sepcic K."/>
            <person name="Shelest E."/>
            <person name="Sherlock G."/>
            <person name="Sophianopoulou V."/>
            <person name="Squina F.M."/>
            <person name="Sun H."/>
            <person name="Susca A."/>
            <person name="Todd R.B."/>
            <person name="Tsang A."/>
            <person name="Unkles S.E."/>
            <person name="van de Wiele N."/>
            <person name="van Rossen-Uffink D."/>
            <person name="Oliveira J.V."/>
            <person name="Vesth T.C."/>
            <person name="Visser J."/>
            <person name="Yu J.-H."/>
            <person name="Zhou M."/>
            <person name="Andersen M.R."/>
            <person name="Archer D.B."/>
            <person name="Baker S.E."/>
            <person name="Benoit I."/>
            <person name="Brakhage A.A."/>
            <person name="Braus G.H."/>
            <person name="Fischer R."/>
            <person name="Frisvad J.C."/>
            <person name="Goldman G.H."/>
            <person name="Houbraken J."/>
            <person name="Oakley B."/>
            <person name="Pocsi I."/>
            <person name="Scazzocchio C."/>
            <person name="Seiboth B."/>
            <person name="vanKuyk P.A."/>
            <person name="Wortman J."/>
            <person name="Dyer P.S."/>
            <person name="Grigoriev I.V."/>
        </authorList>
    </citation>
    <scope>NUCLEOTIDE SEQUENCE [LARGE SCALE GENOMIC DNA]</scope>
    <source>
        <strain evidence="2">CBS 593.65</strain>
    </source>
</reference>
<dbReference type="GeneID" id="63756536"/>
<gene>
    <name evidence="1" type="ORF">ASPSYDRAFT_126258</name>
</gene>
<evidence type="ECO:0000313" key="2">
    <source>
        <dbReference type="Proteomes" id="UP000184356"/>
    </source>
</evidence>
<dbReference type="InterPro" id="IPR021833">
    <property type="entry name" value="DUF3425"/>
</dbReference>
<accession>A0A1L9THA0</accession>
<dbReference type="STRING" id="1036612.A0A1L9THA0"/>
<dbReference type="Pfam" id="PF11905">
    <property type="entry name" value="DUF3425"/>
    <property type="match status" value="1"/>
</dbReference>
<proteinExistence type="predicted"/>
<dbReference type="RefSeq" id="XP_040702612.1">
    <property type="nucleotide sequence ID" value="XM_040840463.1"/>
</dbReference>
<dbReference type="PANTHER" id="PTHR38116">
    <property type="entry name" value="CHROMOSOME 7, WHOLE GENOME SHOTGUN SEQUENCE"/>
    <property type="match status" value="1"/>
</dbReference>
<organism evidence="1 2">
    <name type="scientific">Aspergillus sydowii CBS 593.65</name>
    <dbReference type="NCBI Taxonomy" id="1036612"/>
    <lineage>
        <taxon>Eukaryota</taxon>
        <taxon>Fungi</taxon>
        <taxon>Dikarya</taxon>
        <taxon>Ascomycota</taxon>
        <taxon>Pezizomycotina</taxon>
        <taxon>Eurotiomycetes</taxon>
        <taxon>Eurotiomycetidae</taxon>
        <taxon>Eurotiales</taxon>
        <taxon>Aspergillaceae</taxon>
        <taxon>Aspergillus</taxon>
        <taxon>Aspergillus subgen. Nidulantes</taxon>
    </lineage>
</organism>
<sequence length="115" mass="13972">LPNALVPTETQRRRIHVKWINTIPFPRMRENLIQWEQHFDHLDFARDGDDTLDDEVTTGRKGLILWGEPHRVENWEVTPGFLRKWMWTMEGCNELIESTNRWRRVRGEEPIRIQR</sequence>
<name>A0A1L9THA0_9EURO</name>
<dbReference type="Proteomes" id="UP000184356">
    <property type="component" value="Unassembled WGS sequence"/>
</dbReference>
<feature type="non-terminal residue" evidence="1">
    <location>
        <position position="115"/>
    </location>
</feature>
<dbReference type="PANTHER" id="PTHR38116:SF1">
    <property type="entry name" value="BZIP DOMAIN-CONTAINING PROTEIN"/>
    <property type="match status" value="1"/>
</dbReference>
<evidence type="ECO:0000313" key="1">
    <source>
        <dbReference type="EMBL" id="OJJ58806.1"/>
    </source>
</evidence>
<dbReference type="OrthoDB" id="125347at2759"/>